<dbReference type="PANTHER" id="PTHR33910">
    <property type="entry name" value="PROTEIN TRANSLOCASE SUBUNIT SECE"/>
    <property type="match status" value="1"/>
</dbReference>
<evidence type="ECO:0000256" key="8">
    <source>
        <dbReference type="ARBA" id="ARBA00023136"/>
    </source>
</evidence>
<dbReference type="AlphaFoldDB" id="A0A4R4DVX7"/>
<evidence type="ECO:0000256" key="5">
    <source>
        <dbReference type="ARBA" id="ARBA00022927"/>
    </source>
</evidence>
<dbReference type="InterPro" id="IPR038379">
    <property type="entry name" value="SecE_sf"/>
</dbReference>
<accession>A0A4R4DVX7</accession>
<dbReference type="GO" id="GO:0008320">
    <property type="term" value="F:protein transmembrane transporter activity"/>
    <property type="evidence" value="ECO:0007669"/>
    <property type="project" value="UniProtKB-UniRule"/>
</dbReference>
<protein>
    <recommendedName>
        <fullName evidence="9">Protein translocase subunit SecE</fullName>
    </recommendedName>
</protein>
<dbReference type="HAMAP" id="MF_00422">
    <property type="entry name" value="SecE"/>
    <property type="match status" value="1"/>
</dbReference>
<keyword evidence="3 9" id="KW-1003">Cell membrane</keyword>
<dbReference type="GO" id="GO:0005886">
    <property type="term" value="C:plasma membrane"/>
    <property type="evidence" value="ECO:0007669"/>
    <property type="project" value="UniProtKB-SubCell"/>
</dbReference>
<keyword evidence="2 9" id="KW-0813">Transport</keyword>
<name>A0A4R4DVX7_9BACL</name>
<dbReference type="Gene3D" id="1.20.5.1030">
    <property type="entry name" value="Preprotein translocase secy subunit"/>
    <property type="match status" value="1"/>
</dbReference>
<comment type="function">
    <text evidence="9">Essential subunit of the Sec protein translocation channel SecYEG. Clamps together the 2 halves of SecY. May contact the channel plug during translocation.</text>
</comment>
<dbReference type="GO" id="GO:0065002">
    <property type="term" value="P:intracellular protein transmembrane transport"/>
    <property type="evidence" value="ECO:0007669"/>
    <property type="project" value="UniProtKB-UniRule"/>
</dbReference>
<dbReference type="PROSITE" id="PS01067">
    <property type="entry name" value="SECE_SEC61G"/>
    <property type="match status" value="1"/>
</dbReference>
<dbReference type="InterPro" id="IPR005807">
    <property type="entry name" value="SecE_bac"/>
</dbReference>
<comment type="subunit">
    <text evidence="9">Component of the Sec protein translocase complex. Heterotrimer consisting of SecY, SecE and SecG subunits. The heterotrimers can form oligomers, although 1 heterotrimer is thought to be able to translocate proteins. Interacts with the ribosome. Interacts with SecDF, and other proteins may be involved. Interacts with SecA.</text>
</comment>
<keyword evidence="5 9" id="KW-0653">Protein transport</keyword>
<gene>
    <name evidence="9 10" type="primary">secE</name>
    <name evidence="10" type="ORF">E0485_24650</name>
</gene>
<keyword evidence="8 9" id="KW-0472">Membrane</keyword>
<dbReference type="EMBL" id="SKFG01000081">
    <property type="protein sequence ID" value="TCZ67597.1"/>
    <property type="molecule type" value="Genomic_DNA"/>
</dbReference>
<evidence type="ECO:0000256" key="2">
    <source>
        <dbReference type="ARBA" id="ARBA00022448"/>
    </source>
</evidence>
<keyword evidence="7 9" id="KW-0811">Translocation</keyword>
<dbReference type="Proteomes" id="UP000295418">
    <property type="component" value="Unassembled WGS sequence"/>
</dbReference>
<comment type="caution">
    <text evidence="10">The sequence shown here is derived from an EMBL/GenBank/DDBJ whole genome shotgun (WGS) entry which is preliminary data.</text>
</comment>
<proteinExistence type="inferred from homology"/>
<dbReference type="NCBIfam" id="TIGR00964">
    <property type="entry name" value="secE_bact"/>
    <property type="match status" value="1"/>
</dbReference>
<keyword evidence="11" id="KW-1185">Reference proteome</keyword>
<evidence type="ECO:0000256" key="3">
    <source>
        <dbReference type="ARBA" id="ARBA00022475"/>
    </source>
</evidence>
<feature type="transmembrane region" description="Helical" evidence="9">
    <location>
        <begin position="30"/>
        <end position="50"/>
    </location>
</feature>
<organism evidence="10 11">
    <name type="scientific">Paenibacillus albiflavus</name>
    <dbReference type="NCBI Taxonomy" id="2545760"/>
    <lineage>
        <taxon>Bacteria</taxon>
        <taxon>Bacillati</taxon>
        <taxon>Bacillota</taxon>
        <taxon>Bacilli</taxon>
        <taxon>Bacillales</taxon>
        <taxon>Paenibacillaceae</taxon>
        <taxon>Paenibacillus</taxon>
    </lineage>
</organism>
<evidence type="ECO:0000256" key="9">
    <source>
        <dbReference type="HAMAP-Rule" id="MF_00422"/>
    </source>
</evidence>
<comment type="similarity">
    <text evidence="9">Belongs to the SecE/SEC61-gamma family.</text>
</comment>
<evidence type="ECO:0000256" key="6">
    <source>
        <dbReference type="ARBA" id="ARBA00022989"/>
    </source>
</evidence>
<dbReference type="GO" id="GO:0006605">
    <property type="term" value="P:protein targeting"/>
    <property type="evidence" value="ECO:0007669"/>
    <property type="project" value="UniProtKB-UniRule"/>
</dbReference>
<dbReference type="InterPro" id="IPR001901">
    <property type="entry name" value="Translocase_SecE/Sec61-g"/>
</dbReference>
<evidence type="ECO:0000256" key="1">
    <source>
        <dbReference type="ARBA" id="ARBA00004370"/>
    </source>
</evidence>
<evidence type="ECO:0000313" key="10">
    <source>
        <dbReference type="EMBL" id="TCZ67597.1"/>
    </source>
</evidence>
<reference evidence="10 11" key="1">
    <citation type="submission" date="2019-03" db="EMBL/GenBank/DDBJ databases">
        <authorList>
            <person name="Kim M.K.M."/>
        </authorList>
    </citation>
    <scope>NUCLEOTIDE SEQUENCE [LARGE SCALE GENOMIC DNA]</scope>
    <source>
        <strain evidence="10 11">18JY21-1</strain>
    </source>
</reference>
<dbReference type="GO" id="GO:0009306">
    <property type="term" value="P:protein secretion"/>
    <property type="evidence" value="ECO:0007669"/>
    <property type="project" value="UniProtKB-UniRule"/>
</dbReference>
<evidence type="ECO:0000313" key="11">
    <source>
        <dbReference type="Proteomes" id="UP000295418"/>
    </source>
</evidence>
<dbReference type="PANTHER" id="PTHR33910:SF1">
    <property type="entry name" value="PROTEIN TRANSLOCASE SUBUNIT SECE"/>
    <property type="match status" value="1"/>
</dbReference>
<dbReference type="RefSeq" id="WP_132420816.1">
    <property type="nucleotide sequence ID" value="NZ_SKFG01000081.1"/>
</dbReference>
<evidence type="ECO:0000256" key="4">
    <source>
        <dbReference type="ARBA" id="ARBA00022692"/>
    </source>
</evidence>
<keyword evidence="6 9" id="KW-1133">Transmembrane helix</keyword>
<evidence type="ECO:0000256" key="7">
    <source>
        <dbReference type="ARBA" id="ARBA00023010"/>
    </source>
</evidence>
<sequence length="65" mass="7449">MKKGFSSSFGFFKDSYTELKKVKWPSRKELTSYTLVTVGTIAVVAIYFFLLDLGISNLVRFIMDL</sequence>
<comment type="subcellular location">
    <subcellularLocation>
        <location evidence="9">Cell membrane</location>
        <topology evidence="9">Single-pass membrane protein</topology>
    </subcellularLocation>
    <subcellularLocation>
        <location evidence="1">Membrane</location>
    </subcellularLocation>
</comment>
<dbReference type="GO" id="GO:0043952">
    <property type="term" value="P:protein transport by the Sec complex"/>
    <property type="evidence" value="ECO:0007669"/>
    <property type="project" value="UniProtKB-UniRule"/>
</dbReference>
<keyword evidence="4 9" id="KW-0812">Transmembrane</keyword>
<dbReference type="Pfam" id="PF00584">
    <property type="entry name" value="SecE"/>
    <property type="match status" value="1"/>
</dbReference>
<dbReference type="OrthoDB" id="9813233at2"/>